<dbReference type="Gene3D" id="3.40.50.12090">
    <property type="match status" value="2"/>
</dbReference>
<dbReference type="Proteomes" id="UP000184447">
    <property type="component" value="Unassembled WGS sequence"/>
</dbReference>
<dbReference type="EMBL" id="FQXM01000004">
    <property type="protein sequence ID" value="SHH38925.1"/>
    <property type="molecule type" value="Genomic_DNA"/>
</dbReference>
<dbReference type="STRING" id="1121316.SAMN02745207_00984"/>
<dbReference type="AlphaFoldDB" id="A0A1M5SKD6"/>
<dbReference type="PANTHER" id="PTHR30032:SF8">
    <property type="entry name" value="GERMINATION-SPECIFIC N-ACETYLMURAMOYL-L-ALANINE AMIDASE"/>
    <property type="match status" value="1"/>
</dbReference>
<gene>
    <name evidence="1" type="ORF">SAMN02745207_00984</name>
</gene>
<sequence length="333" mass="35447">MFRNKIGKNIIICGVVIFGLISPKIVSALNVSSIRMAGPDRYDTAVAISKAGWTKSDSVIIATGMDFKDALVAAPYAKSKDAPVILTSKNQLSINSINEIKRLQAKNVYIIGNTSAVSDNVKNQLISLGISVNRISGDNKYATAVEVAKEMGTSNGIVITTSATFADALSIVPIAASYNMPILLTDSNTLPSEVKNYISGKEIPKTYIIGGTGAVSDTVKNAFSNTVRIGGKNRYETNLFVMKYFQDDIDFSNVFAATGLNFPDALSGAALAAKYNSPLILTNANMPSATDFYLKTKALTGFTLLGGTAVISTSLEKTIQAYKVESFSIVSIE</sequence>
<accession>A0A1M5SKD6</accession>
<reference evidence="1 2" key="1">
    <citation type="submission" date="2016-11" db="EMBL/GenBank/DDBJ databases">
        <authorList>
            <person name="Jaros S."/>
            <person name="Januszkiewicz K."/>
            <person name="Wedrychowicz H."/>
        </authorList>
    </citation>
    <scope>NUCLEOTIDE SEQUENCE [LARGE SCALE GENOMIC DNA]</scope>
    <source>
        <strain evidence="1 2">DSM 8605</strain>
    </source>
</reference>
<organism evidence="1 2">
    <name type="scientific">Clostridium grantii DSM 8605</name>
    <dbReference type="NCBI Taxonomy" id="1121316"/>
    <lineage>
        <taxon>Bacteria</taxon>
        <taxon>Bacillati</taxon>
        <taxon>Bacillota</taxon>
        <taxon>Clostridia</taxon>
        <taxon>Eubacteriales</taxon>
        <taxon>Clostridiaceae</taxon>
        <taxon>Clostridium</taxon>
    </lineage>
</organism>
<dbReference type="PANTHER" id="PTHR30032">
    <property type="entry name" value="N-ACETYLMURAMOYL-L-ALANINE AMIDASE-RELATED"/>
    <property type="match status" value="1"/>
</dbReference>
<name>A0A1M5SKD6_9CLOT</name>
<proteinExistence type="predicted"/>
<protein>
    <submittedName>
        <fullName evidence="1">Putative cell wall-binding protein</fullName>
    </submittedName>
</protein>
<keyword evidence="2" id="KW-1185">Reference proteome</keyword>
<evidence type="ECO:0000313" key="1">
    <source>
        <dbReference type="EMBL" id="SHH38925.1"/>
    </source>
</evidence>
<dbReference type="Pfam" id="PF04122">
    <property type="entry name" value="CW_binding_2"/>
    <property type="match status" value="3"/>
</dbReference>
<evidence type="ECO:0000313" key="2">
    <source>
        <dbReference type="Proteomes" id="UP000184447"/>
    </source>
</evidence>
<dbReference type="InterPro" id="IPR007253">
    <property type="entry name" value="Cell_wall-bd_2"/>
</dbReference>
<dbReference type="InterPro" id="IPR051922">
    <property type="entry name" value="Bact_Sporulation_Assoc"/>
</dbReference>
<dbReference type="OrthoDB" id="3268660at2"/>
<dbReference type="RefSeq" id="WP_073337311.1">
    <property type="nucleotide sequence ID" value="NZ_FQXM01000004.1"/>
</dbReference>